<evidence type="ECO:0000313" key="2">
    <source>
        <dbReference type="EMBL" id="MFC4738678.1"/>
    </source>
</evidence>
<dbReference type="InterPro" id="IPR036249">
    <property type="entry name" value="Thioredoxin-like_sf"/>
</dbReference>
<sequence>MNNRIQKSIFSFLILITFAFSNCKSTNKEPVITKITAEKYKNLTQNLSKKTIVHYWFSFCEPCIKEIPDLEKIVKENKLDVIHISADKSDSKMQDNLAKVMKKIKMKDCYIVDYDNLYPNGTDSMFIQKDFAYKVGWKEFGSPYYLLLDKNGKTIIASNELTKIKEKL</sequence>
<keyword evidence="3" id="KW-1185">Reference proteome</keyword>
<comment type="caution">
    <text evidence="2">The sequence shown here is derived from an EMBL/GenBank/DDBJ whole genome shotgun (WGS) entry which is preliminary data.</text>
</comment>
<dbReference type="PROSITE" id="PS51352">
    <property type="entry name" value="THIOREDOXIN_2"/>
    <property type="match status" value="1"/>
</dbReference>
<dbReference type="InterPro" id="IPR013766">
    <property type="entry name" value="Thioredoxin_domain"/>
</dbReference>
<name>A0ABV9NZ93_9FLAO</name>
<feature type="domain" description="Thioredoxin" evidence="1">
    <location>
        <begin position="11"/>
        <end position="168"/>
    </location>
</feature>
<gene>
    <name evidence="2" type="ORF">ACFO3U_01590</name>
</gene>
<dbReference type="RefSeq" id="WP_379737777.1">
    <property type="nucleotide sequence ID" value="NZ_JBHSGW010000001.1"/>
</dbReference>
<dbReference type="EMBL" id="JBHSGW010000001">
    <property type="protein sequence ID" value="MFC4738678.1"/>
    <property type="molecule type" value="Genomic_DNA"/>
</dbReference>
<protein>
    <submittedName>
        <fullName evidence="2">TlpA family protein disulfide reductase</fullName>
    </submittedName>
</protein>
<reference evidence="3" key="1">
    <citation type="journal article" date="2019" name="Int. J. Syst. Evol. Microbiol.">
        <title>The Global Catalogue of Microorganisms (GCM) 10K type strain sequencing project: providing services to taxonomists for standard genome sequencing and annotation.</title>
        <authorList>
            <consortium name="The Broad Institute Genomics Platform"/>
            <consortium name="The Broad Institute Genome Sequencing Center for Infectious Disease"/>
            <person name="Wu L."/>
            <person name="Ma J."/>
        </authorList>
    </citation>
    <scope>NUCLEOTIDE SEQUENCE [LARGE SCALE GENOMIC DNA]</scope>
    <source>
        <strain evidence="3">CCUG 50349</strain>
    </source>
</reference>
<evidence type="ECO:0000313" key="3">
    <source>
        <dbReference type="Proteomes" id="UP001595885"/>
    </source>
</evidence>
<dbReference type="Gene3D" id="3.40.30.10">
    <property type="entry name" value="Glutaredoxin"/>
    <property type="match status" value="1"/>
</dbReference>
<proteinExistence type="predicted"/>
<dbReference type="SUPFAM" id="SSF52833">
    <property type="entry name" value="Thioredoxin-like"/>
    <property type="match status" value="1"/>
</dbReference>
<accession>A0ABV9NZ93</accession>
<evidence type="ECO:0000259" key="1">
    <source>
        <dbReference type="PROSITE" id="PS51352"/>
    </source>
</evidence>
<dbReference type="Pfam" id="PF08534">
    <property type="entry name" value="Redoxin"/>
    <property type="match status" value="1"/>
</dbReference>
<organism evidence="2 3">
    <name type="scientific">Flavobacterium ponti</name>
    <dbReference type="NCBI Taxonomy" id="665133"/>
    <lineage>
        <taxon>Bacteria</taxon>
        <taxon>Pseudomonadati</taxon>
        <taxon>Bacteroidota</taxon>
        <taxon>Flavobacteriia</taxon>
        <taxon>Flavobacteriales</taxon>
        <taxon>Flavobacteriaceae</taxon>
        <taxon>Flavobacterium</taxon>
    </lineage>
</organism>
<dbReference type="Proteomes" id="UP001595885">
    <property type="component" value="Unassembled WGS sequence"/>
</dbReference>
<dbReference type="InterPro" id="IPR013740">
    <property type="entry name" value="Redoxin"/>
</dbReference>